<dbReference type="CDD" id="cd01288">
    <property type="entry name" value="FabZ"/>
    <property type="match status" value="1"/>
</dbReference>
<dbReference type="GeneID" id="89508445"/>
<dbReference type="PANTHER" id="PTHR30272">
    <property type="entry name" value="3-HYDROXYACYL-[ACYL-CARRIER-PROTEIN] DEHYDRATASE"/>
    <property type="match status" value="1"/>
</dbReference>
<gene>
    <name evidence="1" type="ORF">SAMN02745229_01829</name>
</gene>
<dbReference type="RefSeq" id="WP_073387177.1">
    <property type="nucleotide sequence ID" value="NZ_FQXK01000014.1"/>
</dbReference>
<dbReference type="InterPro" id="IPR013114">
    <property type="entry name" value="FabA_FabZ"/>
</dbReference>
<organism evidence="1 2">
    <name type="scientific">Butyrivibrio fibrisolvens DSM 3071</name>
    <dbReference type="NCBI Taxonomy" id="1121131"/>
    <lineage>
        <taxon>Bacteria</taxon>
        <taxon>Bacillati</taxon>
        <taxon>Bacillota</taxon>
        <taxon>Clostridia</taxon>
        <taxon>Lachnospirales</taxon>
        <taxon>Lachnospiraceae</taxon>
        <taxon>Butyrivibrio</taxon>
    </lineage>
</organism>
<accession>A0A1M5Z013</accession>
<keyword evidence="2" id="KW-1185">Reference proteome</keyword>
<dbReference type="SUPFAM" id="SSF54637">
    <property type="entry name" value="Thioesterase/thiol ester dehydrase-isomerase"/>
    <property type="match status" value="1"/>
</dbReference>
<dbReference type="Pfam" id="PF07977">
    <property type="entry name" value="FabA"/>
    <property type="match status" value="1"/>
</dbReference>
<dbReference type="Gene3D" id="3.10.129.10">
    <property type="entry name" value="Hotdog Thioesterase"/>
    <property type="match status" value="1"/>
</dbReference>
<proteinExistence type="predicted"/>
<reference evidence="2" key="1">
    <citation type="submission" date="2016-11" db="EMBL/GenBank/DDBJ databases">
        <authorList>
            <person name="Varghese N."/>
            <person name="Submissions S."/>
        </authorList>
    </citation>
    <scope>NUCLEOTIDE SEQUENCE [LARGE SCALE GENOMIC DNA]</scope>
    <source>
        <strain evidence="2">DSM 3071</strain>
    </source>
</reference>
<dbReference type="OrthoDB" id="9772788at2"/>
<evidence type="ECO:0000313" key="2">
    <source>
        <dbReference type="Proteomes" id="UP000184278"/>
    </source>
</evidence>
<dbReference type="PANTHER" id="PTHR30272:SF3">
    <property type="entry name" value="(3R)-HYDROXYMYRISTOYL-[ACYL CARRIER PROTEIN] DEHYDRATASE"/>
    <property type="match status" value="1"/>
</dbReference>
<protein>
    <submittedName>
        <fullName evidence="1">3-hydroxyacyl-[acyl-carrier-protein] dehydratase</fullName>
    </submittedName>
</protein>
<dbReference type="Proteomes" id="UP000184278">
    <property type="component" value="Unassembled WGS sequence"/>
</dbReference>
<sequence>MENKYEPIYNIGAYEIQQYQQNRYPLFFLDVVEEVRPGEYVRAKKNFTYDEWFFPAHFEDEPNVPGFIQMEILAQTFIMTFLTIPEHKGKKTAFLNVDNLRMRKKVIPGDTMIIEGFLKSFRRGVASGHVEAKVNGEYALSADLKIALPDIMREFIPGGE</sequence>
<dbReference type="InterPro" id="IPR029069">
    <property type="entry name" value="HotDog_dom_sf"/>
</dbReference>
<name>A0A1M5Z013_BUTFI</name>
<evidence type="ECO:0000313" key="1">
    <source>
        <dbReference type="EMBL" id="SHI17233.1"/>
    </source>
</evidence>
<dbReference type="EMBL" id="FQXK01000014">
    <property type="protein sequence ID" value="SHI17233.1"/>
    <property type="molecule type" value="Genomic_DNA"/>
</dbReference>
<dbReference type="STRING" id="1121131.SAMN02745229_01829"/>
<dbReference type="AlphaFoldDB" id="A0A1M5Z013"/>